<accession>A0AB36FNN2</accession>
<gene>
    <name evidence="1" type="ORF">BFV95_4840</name>
</gene>
<dbReference type="Proteomes" id="UP000095392">
    <property type="component" value="Unassembled WGS sequence"/>
</dbReference>
<protein>
    <submittedName>
        <fullName evidence="1">Uncharacterized protein</fullName>
    </submittedName>
</protein>
<dbReference type="EMBL" id="MIPY01000062">
    <property type="protein sequence ID" value="OES24411.1"/>
    <property type="molecule type" value="Genomic_DNA"/>
</dbReference>
<evidence type="ECO:0000313" key="1">
    <source>
        <dbReference type="EMBL" id="OES24411.1"/>
    </source>
</evidence>
<dbReference type="AlphaFoldDB" id="A0AB36FNN2"/>
<comment type="caution">
    <text evidence="1">The sequence shown here is derived from an EMBL/GenBank/DDBJ whole genome shotgun (WGS) entry which is preliminary data.</text>
</comment>
<proteinExistence type="predicted"/>
<keyword evidence="2" id="KW-1185">Reference proteome</keyword>
<evidence type="ECO:0000313" key="2">
    <source>
        <dbReference type="Proteomes" id="UP000095392"/>
    </source>
</evidence>
<reference evidence="1 2" key="1">
    <citation type="submission" date="2016-09" db="EMBL/GenBank/DDBJ databases">
        <title>Draft Genome Sequence of four Alteromonas macleodii strains isolated from copper coupons and grown long-term at elevated copper levels.</title>
        <authorList>
            <person name="Cusick K."/>
            <person name="Dale J."/>
            <person name="Little B."/>
            <person name="Biffinger J."/>
        </authorList>
    </citation>
    <scope>NUCLEOTIDE SEQUENCE [LARGE SCALE GENOMIC DNA]</scope>
    <source>
        <strain evidence="1 2">KCP01</strain>
    </source>
</reference>
<organism evidence="1 2">
    <name type="scientific">Alteromonas macleodii</name>
    <name type="common">Pseudoalteromonas macleodii</name>
    <dbReference type="NCBI Taxonomy" id="28108"/>
    <lineage>
        <taxon>Bacteria</taxon>
        <taxon>Pseudomonadati</taxon>
        <taxon>Pseudomonadota</taxon>
        <taxon>Gammaproteobacteria</taxon>
        <taxon>Alteromonadales</taxon>
        <taxon>Alteromonadaceae</taxon>
        <taxon>Alteromonas/Salinimonas group</taxon>
        <taxon>Alteromonas</taxon>
    </lineage>
</organism>
<name>A0AB36FNN2_ALTMA</name>
<sequence>MSPDSIGIQNKKGHQSVPNLLKQLEFKPSSFEERFVVANNSQKKILVANAGHVPIFVIPHLNYYTHCLNSDDSIQKVGELINQYTETKACL</sequence>